<feature type="compositionally biased region" description="Basic and acidic residues" evidence="6">
    <location>
        <begin position="966"/>
        <end position="985"/>
    </location>
</feature>
<dbReference type="OrthoDB" id="10254663at2759"/>
<feature type="coiled-coil region" evidence="5">
    <location>
        <begin position="938"/>
        <end position="965"/>
    </location>
</feature>
<dbReference type="AlphaFoldDB" id="A0A7J7JLV4"/>
<dbReference type="Proteomes" id="UP000593567">
    <property type="component" value="Unassembled WGS sequence"/>
</dbReference>
<feature type="compositionally biased region" description="Polar residues" evidence="6">
    <location>
        <begin position="275"/>
        <end position="285"/>
    </location>
</feature>
<comment type="caution">
    <text evidence="7">The sequence shown here is derived from an EMBL/GenBank/DDBJ whole genome shotgun (WGS) entry which is preliminary data.</text>
</comment>
<dbReference type="Gene3D" id="1.20.5.170">
    <property type="match status" value="1"/>
</dbReference>
<evidence type="ECO:0000256" key="6">
    <source>
        <dbReference type="SAM" id="MobiDB-lite"/>
    </source>
</evidence>
<evidence type="ECO:0000256" key="3">
    <source>
        <dbReference type="ARBA" id="ARBA00023212"/>
    </source>
</evidence>
<organism evidence="7 8">
    <name type="scientific">Bugula neritina</name>
    <name type="common">Brown bryozoan</name>
    <name type="synonym">Sertularia neritina</name>
    <dbReference type="NCBI Taxonomy" id="10212"/>
    <lineage>
        <taxon>Eukaryota</taxon>
        <taxon>Metazoa</taxon>
        <taxon>Spiralia</taxon>
        <taxon>Lophotrochozoa</taxon>
        <taxon>Bryozoa</taxon>
        <taxon>Gymnolaemata</taxon>
        <taxon>Cheilostomatida</taxon>
        <taxon>Flustrina</taxon>
        <taxon>Buguloidea</taxon>
        <taxon>Bugulidae</taxon>
        <taxon>Bugula</taxon>
    </lineage>
</organism>
<feature type="coiled-coil region" evidence="5">
    <location>
        <begin position="679"/>
        <end position="895"/>
    </location>
</feature>
<comment type="similarity">
    <text evidence="4">Belongs to the CEP135/TSGA10 family.</text>
</comment>
<feature type="region of interest" description="Disordered" evidence="6">
    <location>
        <begin position="966"/>
        <end position="1018"/>
    </location>
</feature>
<feature type="coiled-coil region" evidence="5">
    <location>
        <begin position="52"/>
        <end position="197"/>
    </location>
</feature>
<feature type="compositionally biased region" description="Polar residues" evidence="6">
    <location>
        <begin position="333"/>
        <end position="342"/>
    </location>
</feature>
<dbReference type="GO" id="GO:0005814">
    <property type="term" value="C:centriole"/>
    <property type="evidence" value="ECO:0007669"/>
    <property type="project" value="UniProtKB-SubCell"/>
</dbReference>
<feature type="region of interest" description="Disordered" evidence="6">
    <location>
        <begin position="267"/>
        <end position="307"/>
    </location>
</feature>
<dbReference type="InterPro" id="IPR051877">
    <property type="entry name" value="Centriole_BasalBody_StrucProt"/>
</dbReference>
<sequence>MNASVICLLDGMICRVEARDAEIERLGRVLDGGRPYDVVALEARNRSNEKLISHLNIQIDYLQQKNKELERKLGESRVGEANARQLAVSADLEKSNLEMTLKDVDRTARRLKNDKDAVIDVADKEMAEAKLELSKSNKEIEKLDLELSKLRQSVTELKKRITSYQATPDLRCRAADFERLENLVDKVQQDKRKLGVRVNRLVQTEKELVTELDKYKRSKKGPAIQAARLRNRSPNRFDQLIKNLEQERDYWKAEVERLQEVMTYKGVGGGLVKTPNVSPVKNNKVSPRAARSPSRSPVKGRTKSTGRLESAMQVANEERDFYKEEYLRLKSQTSPLKSSATPTGRKLKDSPESSSKLARVISDRDHLQTLVDKFETQLSETQGDVRVVAAERDRLQETNADIREELQRVRQQLMRSSTAATPSLAAQRVLKQVEMEREEALADLRQTTIERDTLRERLQVATETQINERVASDDKIEELHSRLRRVNSERSEVEAQLEDMRSKVTQLEEEVRVQSGRCNEVFGDYQQLKQQHSQLRMLADQGDKSLRENHQRLGIKEDELQCMTNRCQDLEGRLEGAEKVSNTLRSEISQLRNTVAAMDREKDNLQSILDDKTERCARLDQECANQEEKANQLLRNNRDVARQLDHSEDTIKLKDREIHSLRKQVESVHKEIAEVVQTRDDHIRENRLLEDDLTNMTAETQRLNKDIKELIDERAELSDQVQDYIGEVKRVEDVLAQKEDERTQLLEQYRLLSLEAERFTAQTSQLETESHSMRRDLQTKEHQIRRLQEQVEVIERELQQTQISHQSLEGQIANQNRIHNNLEDKIQELEGQKYNLEQDVSVTRDLSARLENSKDTVQRRLAAKELECDRAVDTIDQLEREISALKDRNHSDRQELLGLEQLLASNRDKEFQAQLAVQESSSEVQLMKDRLTLNDSKIDSQTREITQLRNRILDLESDLERSRHQLTNERFEKEKTAQELRRVTELSRSQLSRSAGHMTPSSQALSGRATPMSQVSAPVNKGNKYSLLLQVGGALQPPLKSAHSLSTAPANVSVASNLAASSRSSITQAKLLLADSNSQQKLSSPRSAPRWNSAV</sequence>
<feature type="coiled-coil region" evidence="5">
    <location>
        <begin position="385"/>
        <end position="517"/>
    </location>
</feature>
<reference evidence="7" key="1">
    <citation type="submission" date="2020-06" db="EMBL/GenBank/DDBJ databases">
        <title>Draft genome of Bugula neritina, a colonial animal packing powerful symbionts and potential medicines.</title>
        <authorList>
            <person name="Rayko M."/>
        </authorList>
    </citation>
    <scope>NUCLEOTIDE SEQUENCE [LARGE SCALE GENOMIC DNA]</scope>
    <source>
        <strain evidence="7">Kwan_BN1</strain>
    </source>
</reference>
<dbReference type="PANTHER" id="PTHR20544:SF0">
    <property type="entry name" value="NUCLEOPROTEIN TPR_MLP1 DOMAIN-CONTAINING PROTEIN"/>
    <property type="match status" value="1"/>
</dbReference>
<keyword evidence="5" id="KW-0175">Coiled coil</keyword>
<dbReference type="PANTHER" id="PTHR20544">
    <property type="entry name" value="CENTROSOMAL PROTEIN CEP135"/>
    <property type="match status" value="1"/>
</dbReference>
<keyword evidence="2" id="KW-0963">Cytoplasm</keyword>
<evidence type="ECO:0000313" key="8">
    <source>
        <dbReference type="Proteomes" id="UP000593567"/>
    </source>
</evidence>
<feature type="compositionally biased region" description="Polar residues" evidence="6">
    <location>
        <begin position="986"/>
        <end position="1017"/>
    </location>
</feature>
<gene>
    <name evidence="7" type="ORF">EB796_015275</name>
</gene>
<keyword evidence="3" id="KW-0206">Cytoskeleton</keyword>
<feature type="compositionally biased region" description="Polar residues" evidence="6">
    <location>
        <begin position="1076"/>
        <end position="1086"/>
    </location>
</feature>
<feature type="compositionally biased region" description="Low complexity" evidence="6">
    <location>
        <begin position="286"/>
        <end position="297"/>
    </location>
</feature>
<evidence type="ECO:0000256" key="5">
    <source>
        <dbReference type="SAM" id="Coils"/>
    </source>
</evidence>
<feature type="coiled-coil region" evidence="5">
    <location>
        <begin position="560"/>
        <end position="644"/>
    </location>
</feature>
<name>A0A7J7JLV4_BUGNE</name>
<feature type="region of interest" description="Disordered" evidence="6">
    <location>
        <begin position="1076"/>
        <end position="1095"/>
    </location>
</feature>
<keyword evidence="8" id="KW-1185">Reference proteome</keyword>
<evidence type="ECO:0000256" key="2">
    <source>
        <dbReference type="ARBA" id="ARBA00022490"/>
    </source>
</evidence>
<protein>
    <submittedName>
        <fullName evidence="7">CEP135</fullName>
    </submittedName>
</protein>
<comment type="subcellular location">
    <subcellularLocation>
        <location evidence="1">Cytoplasm</location>
        <location evidence="1">Cytoskeleton</location>
        <location evidence="1">Microtubule organizing center</location>
        <location evidence="1">Centrosome</location>
        <location evidence="1">Centriole</location>
    </subcellularLocation>
</comment>
<dbReference type="EMBL" id="VXIV02002282">
    <property type="protein sequence ID" value="KAF6026416.1"/>
    <property type="molecule type" value="Genomic_DNA"/>
</dbReference>
<evidence type="ECO:0000256" key="4">
    <source>
        <dbReference type="ARBA" id="ARBA00038123"/>
    </source>
</evidence>
<dbReference type="Gene3D" id="1.10.287.1490">
    <property type="match status" value="1"/>
</dbReference>
<evidence type="ECO:0000256" key="1">
    <source>
        <dbReference type="ARBA" id="ARBA00004114"/>
    </source>
</evidence>
<feature type="region of interest" description="Disordered" evidence="6">
    <location>
        <begin position="333"/>
        <end position="358"/>
    </location>
</feature>
<accession>A0A7J7JLV4</accession>
<proteinExistence type="inferred from homology"/>
<evidence type="ECO:0000313" key="7">
    <source>
        <dbReference type="EMBL" id="KAF6026416.1"/>
    </source>
</evidence>